<name>A0A9X3X567_9BACT</name>
<proteinExistence type="predicted"/>
<comment type="caution">
    <text evidence="1">The sequence shown here is derived from an EMBL/GenBank/DDBJ whole genome shotgun (WGS) entry which is preliminary data.</text>
</comment>
<protein>
    <submittedName>
        <fullName evidence="1">Uncharacterized protein</fullName>
    </submittedName>
</protein>
<dbReference type="Proteomes" id="UP001151081">
    <property type="component" value="Unassembled WGS sequence"/>
</dbReference>
<evidence type="ECO:0000313" key="2">
    <source>
        <dbReference type="Proteomes" id="UP001151081"/>
    </source>
</evidence>
<evidence type="ECO:0000313" key="1">
    <source>
        <dbReference type="EMBL" id="MDC3984492.1"/>
    </source>
</evidence>
<dbReference type="EMBL" id="JAGTJJ010000021">
    <property type="protein sequence ID" value="MDC3984492.1"/>
    <property type="molecule type" value="Genomic_DNA"/>
</dbReference>
<organism evidence="1 2">
    <name type="scientific">Polyangium jinanense</name>
    <dbReference type="NCBI Taxonomy" id="2829994"/>
    <lineage>
        <taxon>Bacteria</taxon>
        <taxon>Pseudomonadati</taxon>
        <taxon>Myxococcota</taxon>
        <taxon>Polyangia</taxon>
        <taxon>Polyangiales</taxon>
        <taxon>Polyangiaceae</taxon>
        <taxon>Polyangium</taxon>
    </lineage>
</organism>
<dbReference type="RefSeq" id="WP_272426777.1">
    <property type="nucleotide sequence ID" value="NZ_JAGTJJ010000021.1"/>
</dbReference>
<dbReference type="AlphaFoldDB" id="A0A9X3X567"/>
<reference evidence="1 2" key="1">
    <citation type="submission" date="2021-04" db="EMBL/GenBank/DDBJ databases">
        <title>Genome analysis of Polyangium sp.</title>
        <authorList>
            <person name="Li Y."/>
            <person name="Wang J."/>
        </authorList>
    </citation>
    <scope>NUCLEOTIDE SEQUENCE [LARGE SCALE GENOMIC DNA]</scope>
    <source>
        <strain evidence="1 2">SDU14</strain>
    </source>
</reference>
<sequence length="345" mass="37753">MRLAPPEYELILSADRVRSRAEMVRQAVSLRREGGGLGAYSGSPDQDMATGRAEIAWRILRAWDAEHVVAPLLAELSAREAIVAYPGASELEHFSFRASLREMIRTAVVESDVLMRLPSLPLWHVRAFDRLFGISATNTLPLVDPARTVVLLAPLAAEGGFLQRLSRLPRPVARRVLEQSPAQLQQIQRIHTLETLLRELARDTGVELVSPVTRADLLEHLSPPCAGRSLILVAHQDEHGLHLHDGPLDLGTLRAAFSERIKAGAPTYDSVLLAVCLAEEPSNLAVCFQAAGCPVVISHGFITFYGRVLALLACALEILMLRGPRPLPSLVDEAWLSTSPVRLRG</sequence>
<accession>A0A9X3X567</accession>
<gene>
    <name evidence="1" type="ORF">KEG57_28555</name>
</gene>
<keyword evidence="2" id="KW-1185">Reference proteome</keyword>